<dbReference type="PANTHER" id="PTHR47506">
    <property type="entry name" value="TRANSCRIPTIONAL REGULATORY PROTEIN"/>
    <property type="match status" value="1"/>
</dbReference>
<keyword evidence="4" id="KW-0804">Transcription</keyword>
<dbReference type="EMBL" id="FMHU01000001">
    <property type="protein sequence ID" value="SCL13562.1"/>
    <property type="molecule type" value="Genomic_DNA"/>
</dbReference>
<dbReference type="PROSITE" id="PS50977">
    <property type="entry name" value="HTH_TETR_2"/>
    <property type="match status" value="1"/>
</dbReference>
<dbReference type="InterPro" id="IPR039538">
    <property type="entry name" value="BetI_C"/>
</dbReference>
<evidence type="ECO:0000259" key="6">
    <source>
        <dbReference type="PROSITE" id="PS50977"/>
    </source>
</evidence>
<dbReference type="Pfam" id="PF00440">
    <property type="entry name" value="TetR_N"/>
    <property type="match status" value="1"/>
</dbReference>
<name>A0A1C6R8Z8_9ACTN</name>
<dbReference type="SUPFAM" id="SSF48498">
    <property type="entry name" value="Tetracyclin repressor-like, C-terminal domain"/>
    <property type="match status" value="1"/>
</dbReference>
<protein>
    <submittedName>
        <fullName evidence="7">DNA-binding transcriptional regulator, AcrR family</fullName>
    </submittedName>
</protein>
<keyword evidence="2" id="KW-0805">Transcription regulation</keyword>
<feature type="domain" description="HTH tetR-type" evidence="6">
    <location>
        <begin position="13"/>
        <end position="73"/>
    </location>
</feature>
<sequence length="198" mass="21946">MEMKTRPRGRPRSFDPDTALEAALLLFWEHGYEGTSLARLQEATGLTAPAWYRAFGSKERLFELAVQRYQERYGFGIRDDLPLVAAVGDYLDRAAREFTTLPGRGCLVSTGMLATSPDARFAADVVRAERERAVEMLRERFTHAVTAGELPEGVDTNALARTLAALIQGMSVQARDGAGYEQLRLVAQTAERLIPNRA</sequence>
<keyword evidence="3 5" id="KW-0238">DNA-binding</keyword>
<dbReference type="STRING" id="47866.GA0074694_0390"/>
<dbReference type="Proteomes" id="UP000198906">
    <property type="component" value="Unassembled WGS sequence"/>
</dbReference>
<evidence type="ECO:0000256" key="2">
    <source>
        <dbReference type="ARBA" id="ARBA00023015"/>
    </source>
</evidence>
<accession>A0A1C6R8Z8</accession>
<dbReference type="PANTHER" id="PTHR47506:SF1">
    <property type="entry name" value="HTH-TYPE TRANSCRIPTIONAL REGULATOR YJDC"/>
    <property type="match status" value="1"/>
</dbReference>
<dbReference type="Pfam" id="PF13977">
    <property type="entry name" value="TetR_C_6"/>
    <property type="match status" value="1"/>
</dbReference>
<evidence type="ECO:0000256" key="4">
    <source>
        <dbReference type="ARBA" id="ARBA00023163"/>
    </source>
</evidence>
<dbReference type="Gene3D" id="1.10.10.60">
    <property type="entry name" value="Homeodomain-like"/>
    <property type="match status" value="1"/>
</dbReference>
<dbReference type="InterPro" id="IPR009057">
    <property type="entry name" value="Homeodomain-like_sf"/>
</dbReference>
<evidence type="ECO:0000313" key="7">
    <source>
        <dbReference type="EMBL" id="SCL13562.1"/>
    </source>
</evidence>
<feature type="DNA-binding region" description="H-T-H motif" evidence="5">
    <location>
        <begin position="36"/>
        <end position="55"/>
    </location>
</feature>
<dbReference type="AlphaFoldDB" id="A0A1C6R8Z8"/>
<evidence type="ECO:0000256" key="5">
    <source>
        <dbReference type="PROSITE-ProRule" id="PRU00335"/>
    </source>
</evidence>
<evidence type="ECO:0000256" key="1">
    <source>
        <dbReference type="ARBA" id="ARBA00022491"/>
    </source>
</evidence>
<dbReference type="InterPro" id="IPR001647">
    <property type="entry name" value="HTH_TetR"/>
</dbReference>
<dbReference type="PRINTS" id="PR00455">
    <property type="entry name" value="HTHTETR"/>
</dbReference>
<keyword evidence="1" id="KW-0678">Repressor</keyword>
<dbReference type="SUPFAM" id="SSF46689">
    <property type="entry name" value="Homeodomain-like"/>
    <property type="match status" value="1"/>
</dbReference>
<evidence type="ECO:0000256" key="3">
    <source>
        <dbReference type="ARBA" id="ARBA00023125"/>
    </source>
</evidence>
<keyword evidence="8" id="KW-1185">Reference proteome</keyword>
<dbReference type="Gene3D" id="1.10.357.10">
    <property type="entry name" value="Tetracycline Repressor, domain 2"/>
    <property type="match status" value="1"/>
</dbReference>
<dbReference type="RefSeq" id="WP_218105634.1">
    <property type="nucleotide sequence ID" value="NZ_FMHU01000001.1"/>
</dbReference>
<gene>
    <name evidence="7" type="ORF">GA0074694_0390</name>
</gene>
<evidence type="ECO:0000313" key="8">
    <source>
        <dbReference type="Proteomes" id="UP000198906"/>
    </source>
</evidence>
<organism evidence="7 8">
    <name type="scientific">Micromonospora inyonensis</name>
    <dbReference type="NCBI Taxonomy" id="47866"/>
    <lineage>
        <taxon>Bacteria</taxon>
        <taxon>Bacillati</taxon>
        <taxon>Actinomycetota</taxon>
        <taxon>Actinomycetes</taxon>
        <taxon>Micromonosporales</taxon>
        <taxon>Micromonosporaceae</taxon>
        <taxon>Micromonospora</taxon>
    </lineage>
</organism>
<reference evidence="8" key="1">
    <citation type="submission" date="2016-06" db="EMBL/GenBank/DDBJ databases">
        <authorList>
            <person name="Varghese N."/>
        </authorList>
    </citation>
    <scope>NUCLEOTIDE SEQUENCE [LARGE SCALE GENOMIC DNA]</scope>
    <source>
        <strain evidence="8">DSM 46123</strain>
    </source>
</reference>
<dbReference type="GO" id="GO:0003677">
    <property type="term" value="F:DNA binding"/>
    <property type="evidence" value="ECO:0007669"/>
    <property type="project" value="UniProtKB-UniRule"/>
</dbReference>
<dbReference type="InterPro" id="IPR036271">
    <property type="entry name" value="Tet_transcr_reg_TetR-rel_C_sf"/>
</dbReference>
<proteinExistence type="predicted"/>